<name>A0A923RWR5_9FIRM</name>
<dbReference type="GO" id="GO:0003677">
    <property type="term" value="F:DNA binding"/>
    <property type="evidence" value="ECO:0007669"/>
    <property type="project" value="UniProtKB-KW"/>
</dbReference>
<dbReference type="AlphaFoldDB" id="A0A923RWR5"/>
<evidence type="ECO:0000256" key="3">
    <source>
        <dbReference type="ARBA" id="ARBA00022679"/>
    </source>
</evidence>
<feature type="domain" description="DNA methylase N-4/N-6" evidence="10">
    <location>
        <begin position="25"/>
        <end position="275"/>
    </location>
</feature>
<evidence type="ECO:0000256" key="5">
    <source>
        <dbReference type="ARBA" id="ARBA00022747"/>
    </source>
</evidence>
<dbReference type="GO" id="GO:0008170">
    <property type="term" value="F:N-methyltransferase activity"/>
    <property type="evidence" value="ECO:0007669"/>
    <property type="project" value="InterPro"/>
</dbReference>
<dbReference type="InterPro" id="IPR001091">
    <property type="entry name" value="RM_Methyltransferase"/>
</dbReference>
<dbReference type="GO" id="GO:0032259">
    <property type="term" value="P:methylation"/>
    <property type="evidence" value="ECO:0007669"/>
    <property type="project" value="UniProtKB-KW"/>
</dbReference>
<dbReference type="Proteomes" id="UP000606499">
    <property type="component" value="Unassembled WGS sequence"/>
</dbReference>
<evidence type="ECO:0000256" key="2">
    <source>
        <dbReference type="ARBA" id="ARBA00022603"/>
    </source>
</evidence>
<dbReference type="PRINTS" id="PR00508">
    <property type="entry name" value="S21N4MTFRASE"/>
</dbReference>
<evidence type="ECO:0000313" key="11">
    <source>
        <dbReference type="EMBL" id="MBC5726239.1"/>
    </source>
</evidence>
<dbReference type="InterPro" id="IPR002941">
    <property type="entry name" value="DNA_methylase_N4/N6"/>
</dbReference>
<dbReference type="PANTHER" id="PTHR13370:SF3">
    <property type="entry name" value="TRNA (GUANINE(10)-N2)-METHYLTRANSFERASE HOMOLOG"/>
    <property type="match status" value="1"/>
</dbReference>
<comment type="similarity">
    <text evidence="1">Belongs to the N(4)/N(6)-methyltransferase family. N(4) subfamily.</text>
</comment>
<sequence>MKLSLNTILCGDSLKILKTLPDNSVHCCVTSPPYYGLRDYGMAGQIGREPIPEQYIVRLVEIFREVRRVLRADGTLWLNIADSYAGSGKGRNADGSHRPDGKQGTNRGTIAGVLHKAPSSVGCKPKDLMGIPWMLAFALRQDGWYWRSDIIWMKNNPMPESVKDRPTRCYEHVFLFSKSRRYFYDAESVAEPTAASTVRNLRDVWQINKVPYKGTHFATFPPKLAETCIVAGCPPAGIVLDPFFGSGTTGLVAKKMERHYIGIELNPDFCKLAQERLSGTSKAGYM</sequence>
<dbReference type="EC" id="2.1.1.-" evidence="8"/>
<dbReference type="SUPFAM" id="SSF53335">
    <property type="entry name" value="S-adenosyl-L-methionine-dependent methyltransferases"/>
    <property type="match status" value="1"/>
</dbReference>
<protein>
    <recommendedName>
        <fullName evidence="8">Methyltransferase</fullName>
        <ecNumber evidence="8">2.1.1.-</ecNumber>
    </recommendedName>
</protein>
<gene>
    <name evidence="11" type="ORF">H8S45_12330</name>
</gene>
<comment type="caution">
    <text evidence="11">The sequence shown here is derived from an EMBL/GenBank/DDBJ whole genome shotgun (WGS) entry which is preliminary data.</text>
</comment>
<dbReference type="GO" id="GO:0009307">
    <property type="term" value="P:DNA restriction-modification system"/>
    <property type="evidence" value="ECO:0007669"/>
    <property type="project" value="UniProtKB-KW"/>
</dbReference>
<dbReference type="Pfam" id="PF01555">
    <property type="entry name" value="N6_N4_Mtase"/>
    <property type="match status" value="1"/>
</dbReference>
<evidence type="ECO:0000256" key="1">
    <source>
        <dbReference type="ARBA" id="ARBA00010203"/>
    </source>
</evidence>
<dbReference type="PROSITE" id="PS00093">
    <property type="entry name" value="N4_MTASE"/>
    <property type="match status" value="1"/>
</dbReference>
<reference evidence="11" key="1">
    <citation type="submission" date="2020-08" db="EMBL/GenBank/DDBJ databases">
        <title>Genome public.</title>
        <authorList>
            <person name="Liu C."/>
            <person name="Sun Q."/>
        </authorList>
    </citation>
    <scope>NUCLEOTIDE SEQUENCE</scope>
    <source>
        <strain evidence="11">NSJ-28</strain>
    </source>
</reference>
<evidence type="ECO:0000259" key="10">
    <source>
        <dbReference type="Pfam" id="PF01555"/>
    </source>
</evidence>
<comment type="catalytic activity">
    <reaction evidence="7">
        <text>a 2'-deoxycytidine in DNA + S-adenosyl-L-methionine = an N(4)-methyl-2'-deoxycytidine in DNA + S-adenosyl-L-homocysteine + H(+)</text>
        <dbReference type="Rhea" id="RHEA:16857"/>
        <dbReference type="Rhea" id="RHEA-COMP:11369"/>
        <dbReference type="Rhea" id="RHEA-COMP:13674"/>
        <dbReference type="ChEBI" id="CHEBI:15378"/>
        <dbReference type="ChEBI" id="CHEBI:57856"/>
        <dbReference type="ChEBI" id="CHEBI:59789"/>
        <dbReference type="ChEBI" id="CHEBI:85452"/>
        <dbReference type="ChEBI" id="CHEBI:137933"/>
        <dbReference type="EC" id="2.1.1.113"/>
    </reaction>
</comment>
<keyword evidence="3" id="KW-0808">Transferase</keyword>
<dbReference type="InterPro" id="IPR029063">
    <property type="entry name" value="SAM-dependent_MTases_sf"/>
</dbReference>
<keyword evidence="5" id="KW-0680">Restriction system</keyword>
<dbReference type="InterPro" id="IPR017985">
    <property type="entry name" value="MeTrfase_CN4_CS"/>
</dbReference>
<accession>A0A923RWR5</accession>
<dbReference type="RefSeq" id="WP_054327887.1">
    <property type="nucleotide sequence ID" value="NZ_JACOPL010000012.1"/>
</dbReference>
<keyword evidence="4" id="KW-0949">S-adenosyl-L-methionine</keyword>
<evidence type="ECO:0000256" key="4">
    <source>
        <dbReference type="ARBA" id="ARBA00022691"/>
    </source>
</evidence>
<evidence type="ECO:0000256" key="6">
    <source>
        <dbReference type="ARBA" id="ARBA00023125"/>
    </source>
</evidence>
<keyword evidence="6" id="KW-0238">DNA-binding</keyword>
<keyword evidence="2" id="KW-0489">Methyltransferase</keyword>
<feature type="compositionally biased region" description="Basic and acidic residues" evidence="9">
    <location>
        <begin position="91"/>
        <end position="101"/>
    </location>
</feature>
<evidence type="ECO:0000256" key="8">
    <source>
        <dbReference type="RuleBase" id="RU362026"/>
    </source>
</evidence>
<evidence type="ECO:0000313" key="12">
    <source>
        <dbReference type="Proteomes" id="UP000606499"/>
    </source>
</evidence>
<proteinExistence type="inferred from homology"/>
<evidence type="ECO:0000256" key="7">
    <source>
        <dbReference type="ARBA" id="ARBA00049120"/>
    </source>
</evidence>
<feature type="region of interest" description="Disordered" evidence="9">
    <location>
        <begin position="88"/>
        <end position="108"/>
    </location>
</feature>
<dbReference type="EMBL" id="JACOPL010000012">
    <property type="protein sequence ID" value="MBC5726239.1"/>
    <property type="molecule type" value="Genomic_DNA"/>
</dbReference>
<dbReference type="GO" id="GO:0005737">
    <property type="term" value="C:cytoplasm"/>
    <property type="evidence" value="ECO:0007669"/>
    <property type="project" value="TreeGrafter"/>
</dbReference>
<dbReference type="GO" id="GO:0015667">
    <property type="term" value="F:site-specific DNA-methyltransferase (cytosine-N4-specific) activity"/>
    <property type="evidence" value="ECO:0007669"/>
    <property type="project" value="UniProtKB-EC"/>
</dbReference>
<dbReference type="Gene3D" id="3.40.50.150">
    <property type="entry name" value="Vaccinia Virus protein VP39"/>
    <property type="match status" value="1"/>
</dbReference>
<dbReference type="PANTHER" id="PTHR13370">
    <property type="entry name" value="RNA METHYLASE-RELATED"/>
    <property type="match status" value="1"/>
</dbReference>
<keyword evidence="12" id="KW-1185">Reference proteome</keyword>
<organism evidence="11 12">
    <name type="scientific">Agathobaculum faecis</name>
    <dbReference type="NCBI Taxonomy" id="2763013"/>
    <lineage>
        <taxon>Bacteria</taxon>
        <taxon>Bacillati</taxon>
        <taxon>Bacillota</taxon>
        <taxon>Clostridia</taxon>
        <taxon>Eubacteriales</taxon>
        <taxon>Butyricicoccaceae</taxon>
        <taxon>Agathobaculum</taxon>
    </lineage>
</organism>
<evidence type="ECO:0000256" key="9">
    <source>
        <dbReference type="SAM" id="MobiDB-lite"/>
    </source>
</evidence>